<evidence type="ECO:0000313" key="3">
    <source>
        <dbReference type="Proteomes" id="UP001209878"/>
    </source>
</evidence>
<organism evidence="2 3">
    <name type="scientific">Ridgeia piscesae</name>
    <name type="common">Tubeworm</name>
    <dbReference type="NCBI Taxonomy" id="27915"/>
    <lineage>
        <taxon>Eukaryota</taxon>
        <taxon>Metazoa</taxon>
        <taxon>Spiralia</taxon>
        <taxon>Lophotrochozoa</taxon>
        <taxon>Annelida</taxon>
        <taxon>Polychaeta</taxon>
        <taxon>Sedentaria</taxon>
        <taxon>Canalipalpata</taxon>
        <taxon>Sabellida</taxon>
        <taxon>Siboglinidae</taxon>
        <taxon>Ridgeia</taxon>
    </lineage>
</organism>
<feature type="domain" description="Tyrosine-protein phosphatase" evidence="1">
    <location>
        <begin position="1"/>
        <end position="152"/>
    </location>
</feature>
<name>A0AAD9J4M1_RIDPI</name>
<dbReference type="PANTHER" id="PTHR19134">
    <property type="entry name" value="RECEPTOR-TYPE TYROSINE-PROTEIN PHOSPHATASE"/>
    <property type="match status" value="1"/>
</dbReference>
<sequence length="159" mass="18142">MYLLDASIQSFRRVNGYLLTQMPLPDTAVDFWHLVYDPKCPTIITLLEVNSQRTYWPGEEVSMKSYGKLTVTRLSEPTSTMEDVGERDFSVCITTKSTPRPWYIWLYSSTHRDGASRSGLFCAASHLLGSLTVDQYVDVFHSAQHVRNKWPQAIDSLVC</sequence>
<protein>
    <recommendedName>
        <fullName evidence="1">Tyrosine-protein phosphatase domain-containing protein</fullName>
    </recommendedName>
</protein>
<reference evidence="2" key="1">
    <citation type="journal article" date="2023" name="Mol. Biol. Evol.">
        <title>Third-Generation Sequencing Reveals the Adaptive Role of the Epigenome in Three Deep-Sea Polychaetes.</title>
        <authorList>
            <person name="Perez M."/>
            <person name="Aroh O."/>
            <person name="Sun Y."/>
            <person name="Lan Y."/>
            <person name="Juniper S.K."/>
            <person name="Young C.R."/>
            <person name="Angers B."/>
            <person name="Qian P.Y."/>
        </authorList>
    </citation>
    <scope>NUCLEOTIDE SEQUENCE</scope>
    <source>
        <strain evidence="2">R07B-5</strain>
    </source>
</reference>
<dbReference type="AlphaFoldDB" id="A0AAD9J4M1"/>
<feature type="non-terminal residue" evidence="2">
    <location>
        <position position="1"/>
    </location>
</feature>
<evidence type="ECO:0000259" key="1">
    <source>
        <dbReference type="PROSITE" id="PS50055"/>
    </source>
</evidence>
<comment type="caution">
    <text evidence="2">The sequence shown here is derived from an EMBL/GenBank/DDBJ whole genome shotgun (WGS) entry which is preliminary data.</text>
</comment>
<dbReference type="EMBL" id="JAODUO010003845">
    <property type="protein sequence ID" value="KAK2145770.1"/>
    <property type="molecule type" value="Genomic_DNA"/>
</dbReference>
<dbReference type="InterPro" id="IPR050348">
    <property type="entry name" value="Protein-Tyr_Phosphatase"/>
</dbReference>
<dbReference type="PANTHER" id="PTHR19134:SF449">
    <property type="entry name" value="TYROSINE-PROTEIN PHOSPHATASE 1"/>
    <property type="match status" value="1"/>
</dbReference>
<dbReference type="GO" id="GO:0004725">
    <property type="term" value="F:protein tyrosine phosphatase activity"/>
    <property type="evidence" value="ECO:0007669"/>
    <property type="project" value="InterPro"/>
</dbReference>
<dbReference type="InterPro" id="IPR000242">
    <property type="entry name" value="PTP_cat"/>
</dbReference>
<evidence type="ECO:0000313" key="2">
    <source>
        <dbReference type="EMBL" id="KAK2145770.1"/>
    </source>
</evidence>
<dbReference type="PROSITE" id="PS50055">
    <property type="entry name" value="TYR_PHOSPHATASE_PTP"/>
    <property type="match status" value="1"/>
</dbReference>
<dbReference type="Gene3D" id="3.90.190.10">
    <property type="entry name" value="Protein tyrosine phosphatase superfamily"/>
    <property type="match status" value="1"/>
</dbReference>
<keyword evidence="3" id="KW-1185">Reference proteome</keyword>
<dbReference type="Pfam" id="PF00102">
    <property type="entry name" value="Y_phosphatase"/>
    <property type="match status" value="1"/>
</dbReference>
<dbReference type="SUPFAM" id="SSF52799">
    <property type="entry name" value="(Phosphotyrosine protein) phosphatases II"/>
    <property type="match status" value="1"/>
</dbReference>
<dbReference type="Proteomes" id="UP001209878">
    <property type="component" value="Unassembled WGS sequence"/>
</dbReference>
<proteinExistence type="predicted"/>
<gene>
    <name evidence="2" type="ORF">NP493_3862g00005</name>
</gene>
<dbReference type="InterPro" id="IPR029021">
    <property type="entry name" value="Prot-tyrosine_phosphatase-like"/>
</dbReference>
<accession>A0AAD9J4M1</accession>